<dbReference type="SUPFAM" id="SSF89796">
    <property type="entry name" value="CoA-transferase family III (CaiB/BaiF)"/>
    <property type="match status" value="1"/>
</dbReference>
<dbReference type="EMBL" id="JBHUNP010000001">
    <property type="protein sequence ID" value="MFD2647133.1"/>
    <property type="molecule type" value="Genomic_DNA"/>
</dbReference>
<name>A0ABW5QHU0_9HYPH</name>
<evidence type="ECO:0000313" key="3">
    <source>
        <dbReference type="Proteomes" id="UP001597521"/>
    </source>
</evidence>
<evidence type="ECO:0000313" key="2">
    <source>
        <dbReference type="EMBL" id="MFD2647133.1"/>
    </source>
</evidence>
<keyword evidence="3" id="KW-1185">Reference proteome</keyword>
<reference evidence="3" key="1">
    <citation type="journal article" date="2019" name="Int. J. Syst. Evol. Microbiol.">
        <title>The Global Catalogue of Microorganisms (GCM) 10K type strain sequencing project: providing services to taxonomists for standard genome sequencing and annotation.</title>
        <authorList>
            <consortium name="The Broad Institute Genomics Platform"/>
            <consortium name="The Broad Institute Genome Sequencing Center for Infectious Disease"/>
            <person name="Wu L."/>
            <person name="Ma J."/>
        </authorList>
    </citation>
    <scope>NUCLEOTIDE SEQUENCE [LARGE SCALE GENOMIC DNA]</scope>
    <source>
        <strain evidence="3">CCM 7427</strain>
    </source>
</reference>
<dbReference type="Gene3D" id="3.40.50.10540">
    <property type="entry name" value="Crotonobetainyl-coa:carnitine coa-transferase, domain 1"/>
    <property type="match status" value="1"/>
</dbReference>
<dbReference type="Gene3D" id="3.30.1540.10">
    <property type="entry name" value="formyl-coa transferase, domain 3"/>
    <property type="match status" value="1"/>
</dbReference>
<dbReference type="InterPro" id="IPR003673">
    <property type="entry name" value="CoA-Trfase_fam_III"/>
</dbReference>
<gene>
    <name evidence="2" type="ORF">ACFSX5_04895</name>
</gene>
<dbReference type="PANTHER" id="PTHR48207">
    <property type="entry name" value="SUCCINATE--HYDROXYMETHYLGLUTARATE COA-TRANSFERASE"/>
    <property type="match status" value="1"/>
</dbReference>
<dbReference type="GO" id="GO:0016740">
    <property type="term" value="F:transferase activity"/>
    <property type="evidence" value="ECO:0007669"/>
    <property type="project" value="UniProtKB-KW"/>
</dbReference>
<dbReference type="Pfam" id="PF02515">
    <property type="entry name" value="CoA_transf_3"/>
    <property type="match status" value="1"/>
</dbReference>
<proteinExistence type="predicted"/>
<organism evidence="2 3">
    <name type="scientific">Devosia albogilva</name>
    <dbReference type="NCBI Taxonomy" id="429726"/>
    <lineage>
        <taxon>Bacteria</taxon>
        <taxon>Pseudomonadati</taxon>
        <taxon>Pseudomonadota</taxon>
        <taxon>Alphaproteobacteria</taxon>
        <taxon>Hyphomicrobiales</taxon>
        <taxon>Devosiaceae</taxon>
        <taxon>Devosia</taxon>
    </lineage>
</organism>
<dbReference type="PANTHER" id="PTHR48207:SF3">
    <property type="entry name" value="SUCCINATE--HYDROXYMETHYLGLUTARATE COA-TRANSFERASE"/>
    <property type="match status" value="1"/>
</dbReference>
<dbReference type="RefSeq" id="WP_386832169.1">
    <property type="nucleotide sequence ID" value="NZ_JBHUNP010000001.1"/>
</dbReference>
<comment type="caution">
    <text evidence="2">The sequence shown here is derived from an EMBL/GenBank/DDBJ whole genome shotgun (WGS) entry which is preliminary data.</text>
</comment>
<keyword evidence="1 2" id="KW-0808">Transferase</keyword>
<evidence type="ECO:0000256" key="1">
    <source>
        <dbReference type="ARBA" id="ARBA00022679"/>
    </source>
</evidence>
<dbReference type="InterPro" id="IPR050483">
    <property type="entry name" value="CoA-transferase_III_domain"/>
</dbReference>
<sequence>MARPLAGVRIADFSHVIAGPLATHFLCLLGAEVIKVEPPTGDVLRNYTQRRELRGMSEAFIGANAGKKSIVLDLKSDVGREAASRLIRSSDILVENFRPGVIDRLGLGYETVRKTNPGLIFCSISGYGQSGPMRDYPAIDQIIQSVSGLMGLSGEPDGGPMRVGFPIVDTYSALLAAFAIQSAYVQRLRDPEGRGQHIDMSMLDASLVMMASVIHPLMISDTSPKRTGNRGFSLAPTADTFDTLKDPITIGAVQQGQYERLCTALERPDLLTDPRFADPDSRMVHDDALQAELARTFATRTALEWEVILSEAGVPAGAVRPVREVLELEQLQGRDLMVKIPVPNPAVEQASILNAGFRFAHDGPGVSGPPPLLGEHTEAVLRDLGIEVPASTGQASAG</sequence>
<dbReference type="InterPro" id="IPR044855">
    <property type="entry name" value="CoA-Trfase_III_dom3_sf"/>
</dbReference>
<protein>
    <submittedName>
        <fullName evidence="2">CaiB/BaiF CoA transferase family protein</fullName>
    </submittedName>
</protein>
<dbReference type="Proteomes" id="UP001597521">
    <property type="component" value="Unassembled WGS sequence"/>
</dbReference>
<accession>A0ABW5QHU0</accession>
<dbReference type="InterPro" id="IPR023606">
    <property type="entry name" value="CoA-Trfase_III_dom_1_sf"/>
</dbReference>